<dbReference type="Proteomes" id="UP000724874">
    <property type="component" value="Unassembled WGS sequence"/>
</dbReference>
<evidence type="ECO:0000256" key="1">
    <source>
        <dbReference type="SAM" id="MobiDB-lite"/>
    </source>
</evidence>
<name>A0A9P5P0J7_GYMJU</name>
<evidence type="ECO:0000313" key="2">
    <source>
        <dbReference type="EMBL" id="KAF8911098.1"/>
    </source>
</evidence>
<dbReference type="EMBL" id="JADNYJ010000005">
    <property type="protein sequence ID" value="KAF8911098.1"/>
    <property type="molecule type" value="Genomic_DNA"/>
</dbReference>
<organism evidence="2 3">
    <name type="scientific">Gymnopilus junonius</name>
    <name type="common">Spectacular rustgill mushroom</name>
    <name type="synonym">Gymnopilus spectabilis subsp. junonius</name>
    <dbReference type="NCBI Taxonomy" id="109634"/>
    <lineage>
        <taxon>Eukaryota</taxon>
        <taxon>Fungi</taxon>
        <taxon>Dikarya</taxon>
        <taxon>Basidiomycota</taxon>
        <taxon>Agaricomycotina</taxon>
        <taxon>Agaricomycetes</taxon>
        <taxon>Agaricomycetidae</taxon>
        <taxon>Agaricales</taxon>
        <taxon>Agaricineae</taxon>
        <taxon>Hymenogastraceae</taxon>
        <taxon>Gymnopilus</taxon>
    </lineage>
</organism>
<reference evidence="2" key="1">
    <citation type="submission" date="2020-11" db="EMBL/GenBank/DDBJ databases">
        <authorList>
            <consortium name="DOE Joint Genome Institute"/>
            <person name="Ahrendt S."/>
            <person name="Riley R."/>
            <person name="Andreopoulos W."/>
            <person name="LaButti K."/>
            <person name="Pangilinan J."/>
            <person name="Ruiz-duenas F.J."/>
            <person name="Barrasa J.M."/>
            <person name="Sanchez-Garcia M."/>
            <person name="Camarero S."/>
            <person name="Miyauchi S."/>
            <person name="Serrano A."/>
            <person name="Linde D."/>
            <person name="Babiker R."/>
            <person name="Drula E."/>
            <person name="Ayuso-Fernandez I."/>
            <person name="Pacheco R."/>
            <person name="Padilla G."/>
            <person name="Ferreira P."/>
            <person name="Barriuso J."/>
            <person name="Kellner H."/>
            <person name="Castanera R."/>
            <person name="Alfaro M."/>
            <person name="Ramirez L."/>
            <person name="Pisabarro A.G."/>
            <person name="Kuo A."/>
            <person name="Tritt A."/>
            <person name="Lipzen A."/>
            <person name="He G."/>
            <person name="Yan M."/>
            <person name="Ng V."/>
            <person name="Cullen D."/>
            <person name="Martin F."/>
            <person name="Rosso M.-N."/>
            <person name="Henrissat B."/>
            <person name="Hibbett D."/>
            <person name="Martinez A.T."/>
            <person name="Grigoriev I.V."/>
        </authorList>
    </citation>
    <scope>NUCLEOTIDE SEQUENCE</scope>
    <source>
        <strain evidence="2">AH 44721</strain>
    </source>
</reference>
<evidence type="ECO:0000313" key="3">
    <source>
        <dbReference type="Proteomes" id="UP000724874"/>
    </source>
</evidence>
<gene>
    <name evidence="2" type="ORF">CPB84DRAFT_1842350</name>
</gene>
<sequence>MDLKYNDDDMPLSWEEINALKQAESGAKGSCASTSLPPAFASNSTPSHGRGRCSDTPSHLPTVMPSKSRKTRCYRFLNAGFSATNDHALHQDRTGSSTADDPFCSWSVNPPSHSLHLPSEMEWCLQSIDRDAGAIAQPAGQHLPYHPFYAYPPTRPHGQMNLQAMGPPSHQQVMAQFHPQSMAPPFHYPHYVGPPLQSMQHPEMQLYPQSGGGF</sequence>
<accession>A0A9P5P0J7</accession>
<feature type="region of interest" description="Disordered" evidence="1">
    <location>
        <begin position="38"/>
        <end position="65"/>
    </location>
</feature>
<dbReference type="AlphaFoldDB" id="A0A9P5P0J7"/>
<feature type="compositionally biased region" description="Polar residues" evidence="1">
    <location>
        <begin position="38"/>
        <end position="47"/>
    </location>
</feature>
<keyword evidence="3" id="KW-1185">Reference proteome</keyword>
<proteinExistence type="predicted"/>
<protein>
    <submittedName>
        <fullName evidence="2">Uncharacterized protein</fullName>
    </submittedName>
</protein>
<comment type="caution">
    <text evidence="2">The sequence shown here is derived from an EMBL/GenBank/DDBJ whole genome shotgun (WGS) entry which is preliminary data.</text>
</comment>